<evidence type="ECO:0000313" key="1">
    <source>
        <dbReference type="EMBL" id="HDS10324.1"/>
    </source>
</evidence>
<accession>A0A7C1I195</accession>
<organism evidence="1">
    <name type="scientific">Fervidicoccus fontis</name>
    <dbReference type="NCBI Taxonomy" id="683846"/>
    <lineage>
        <taxon>Archaea</taxon>
        <taxon>Thermoproteota</taxon>
        <taxon>Thermoprotei</taxon>
        <taxon>Fervidicoccales</taxon>
        <taxon>Fervidicoccaceae</taxon>
        <taxon>Fervidicoccus</taxon>
    </lineage>
</organism>
<dbReference type="AlphaFoldDB" id="A0A7C1I195"/>
<sequence>MSNLVKVDLVMARKSLRKVLFSRKKKEIMLPKVVYKGSSYYVVSPSLILSMDLEGYPVYLKSRVMDKPKITFRRPLPVFGGEHEHVVVFGIEGGLTVIFHGIAFVAQGEIIDIYGIVRDNKQIIATAIITEKAEYSTQF</sequence>
<name>A0A7C1I195_9CREN</name>
<proteinExistence type="predicted"/>
<gene>
    <name evidence="1" type="ORF">ENO04_01680</name>
</gene>
<reference evidence="1" key="1">
    <citation type="journal article" date="2020" name="mSystems">
        <title>Genome- and Community-Level Interaction Insights into Carbon Utilization and Element Cycling Functions of Hydrothermarchaeota in Hydrothermal Sediment.</title>
        <authorList>
            <person name="Zhou Z."/>
            <person name="Liu Y."/>
            <person name="Xu W."/>
            <person name="Pan J."/>
            <person name="Luo Z.H."/>
            <person name="Li M."/>
        </authorList>
    </citation>
    <scope>NUCLEOTIDE SEQUENCE [LARGE SCALE GENOMIC DNA]</scope>
    <source>
        <strain evidence="1">SpSt-123</strain>
    </source>
</reference>
<protein>
    <submittedName>
        <fullName evidence="1">Uncharacterized protein</fullName>
    </submittedName>
</protein>
<dbReference type="EMBL" id="DSDY01000055">
    <property type="protein sequence ID" value="HDS10324.1"/>
    <property type="molecule type" value="Genomic_DNA"/>
</dbReference>
<comment type="caution">
    <text evidence="1">The sequence shown here is derived from an EMBL/GenBank/DDBJ whole genome shotgun (WGS) entry which is preliminary data.</text>
</comment>